<dbReference type="GO" id="GO:0006813">
    <property type="term" value="P:potassium ion transport"/>
    <property type="evidence" value="ECO:0007669"/>
    <property type="project" value="UniProtKB-KW"/>
</dbReference>
<evidence type="ECO:0000256" key="9">
    <source>
        <dbReference type="ARBA" id="ARBA00023065"/>
    </source>
</evidence>
<evidence type="ECO:0000313" key="15">
    <source>
        <dbReference type="Proteomes" id="UP001152766"/>
    </source>
</evidence>
<dbReference type="InterPro" id="IPR003148">
    <property type="entry name" value="RCK_N"/>
</dbReference>
<dbReference type="AlphaFoldDB" id="A0A9X4LH68"/>
<dbReference type="Pfam" id="PF02254">
    <property type="entry name" value="TrkA_N"/>
    <property type="match status" value="1"/>
</dbReference>
<evidence type="ECO:0000256" key="10">
    <source>
        <dbReference type="ARBA" id="ARBA00023136"/>
    </source>
</evidence>
<comment type="caution">
    <text evidence="14">The sequence shown here is derived from an EMBL/GenBank/DDBJ whole genome shotgun (WGS) entry which is preliminary data.</text>
</comment>
<dbReference type="PANTHER" id="PTHR46157">
    <property type="entry name" value="K(+) EFFLUX ANTIPORTER 3, CHLOROPLASTIC"/>
    <property type="match status" value="1"/>
</dbReference>
<feature type="transmembrane region" description="Helical" evidence="12">
    <location>
        <begin position="115"/>
        <end position="136"/>
    </location>
</feature>
<feature type="domain" description="RCK N-terminal" evidence="13">
    <location>
        <begin position="404"/>
        <end position="520"/>
    </location>
</feature>
<evidence type="ECO:0000259" key="13">
    <source>
        <dbReference type="PROSITE" id="PS51201"/>
    </source>
</evidence>
<proteinExistence type="inferred from homology"/>
<dbReference type="Gene3D" id="3.40.50.720">
    <property type="entry name" value="NAD(P)-binding Rossmann-like Domain"/>
    <property type="match status" value="1"/>
</dbReference>
<feature type="transmembrane region" description="Helical" evidence="12">
    <location>
        <begin position="297"/>
        <end position="316"/>
    </location>
</feature>
<dbReference type="InterPro" id="IPR038770">
    <property type="entry name" value="Na+/solute_symporter_sf"/>
</dbReference>
<dbReference type="EMBL" id="SGUG01000018">
    <property type="protein sequence ID" value="MDG0863465.1"/>
    <property type="molecule type" value="Genomic_DNA"/>
</dbReference>
<dbReference type="NCBIfam" id="NF002924">
    <property type="entry name" value="PRK03562.1"/>
    <property type="match status" value="1"/>
</dbReference>
<feature type="transmembrane region" description="Helical" evidence="12">
    <location>
        <begin position="184"/>
        <end position="205"/>
    </location>
</feature>
<evidence type="ECO:0000256" key="12">
    <source>
        <dbReference type="SAM" id="Phobius"/>
    </source>
</evidence>
<keyword evidence="7" id="KW-0630">Potassium</keyword>
<dbReference type="GO" id="GO:0015297">
    <property type="term" value="F:antiporter activity"/>
    <property type="evidence" value="ECO:0007669"/>
    <property type="project" value="UniProtKB-KW"/>
</dbReference>
<dbReference type="GO" id="GO:1902600">
    <property type="term" value="P:proton transmembrane transport"/>
    <property type="evidence" value="ECO:0007669"/>
    <property type="project" value="InterPro"/>
</dbReference>
<feature type="transmembrane region" description="Helical" evidence="12">
    <location>
        <begin position="148"/>
        <end position="172"/>
    </location>
</feature>
<keyword evidence="9" id="KW-0406">Ion transport</keyword>
<keyword evidence="8 12" id="KW-1133">Transmembrane helix</keyword>
<dbReference type="GO" id="GO:0005886">
    <property type="term" value="C:plasma membrane"/>
    <property type="evidence" value="ECO:0007669"/>
    <property type="project" value="TreeGrafter"/>
</dbReference>
<keyword evidence="5" id="KW-0633">Potassium transport</keyword>
<feature type="transmembrane region" description="Helical" evidence="12">
    <location>
        <begin position="6"/>
        <end position="24"/>
    </location>
</feature>
<feature type="transmembrane region" description="Helical" evidence="12">
    <location>
        <begin position="360"/>
        <end position="380"/>
    </location>
</feature>
<dbReference type="Pfam" id="PF00999">
    <property type="entry name" value="Na_H_Exchanger"/>
    <property type="match status" value="1"/>
</dbReference>
<gene>
    <name evidence="14" type="primary">kefC</name>
    <name evidence="14" type="ORF">EXJ73_13420</name>
</gene>
<feature type="region of interest" description="Disordered" evidence="11">
    <location>
        <begin position="595"/>
        <end position="615"/>
    </location>
</feature>
<evidence type="ECO:0000256" key="4">
    <source>
        <dbReference type="ARBA" id="ARBA00022449"/>
    </source>
</evidence>
<dbReference type="PANTHER" id="PTHR46157:SF4">
    <property type="entry name" value="K(+) EFFLUX ANTIPORTER 3, CHLOROPLASTIC"/>
    <property type="match status" value="1"/>
</dbReference>
<accession>A0A9X4LH68</accession>
<keyword evidence="15" id="KW-1185">Reference proteome</keyword>
<dbReference type="PROSITE" id="PS51201">
    <property type="entry name" value="RCK_N"/>
    <property type="match status" value="1"/>
</dbReference>
<dbReference type="RefSeq" id="WP_268152735.1">
    <property type="nucleotide sequence ID" value="NZ_JAPPUW010000017.1"/>
</dbReference>
<dbReference type="Gene3D" id="1.20.1530.20">
    <property type="match status" value="1"/>
</dbReference>
<keyword evidence="6 12" id="KW-0812">Transmembrane</keyword>
<name>A0A9X4LH68_9BURK</name>
<evidence type="ECO:0000313" key="14">
    <source>
        <dbReference type="EMBL" id="MDG0863465.1"/>
    </source>
</evidence>
<evidence type="ECO:0000256" key="1">
    <source>
        <dbReference type="ARBA" id="ARBA00004127"/>
    </source>
</evidence>
<protein>
    <submittedName>
        <fullName evidence="14">Glutathione-regulated potassium-efflux system protein KefC</fullName>
    </submittedName>
</protein>
<evidence type="ECO:0000256" key="11">
    <source>
        <dbReference type="SAM" id="MobiDB-lite"/>
    </source>
</evidence>
<evidence type="ECO:0000256" key="2">
    <source>
        <dbReference type="ARBA" id="ARBA00005551"/>
    </source>
</evidence>
<dbReference type="FunFam" id="3.40.50.720:FF:000036">
    <property type="entry name" value="Glutathione-regulated potassium-efflux system protein KefB"/>
    <property type="match status" value="1"/>
</dbReference>
<evidence type="ECO:0000256" key="3">
    <source>
        <dbReference type="ARBA" id="ARBA00022448"/>
    </source>
</evidence>
<dbReference type="InterPro" id="IPR004771">
    <property type="entry name" value="K/H_exchanger"/>
</dbReference>
<organism evidence="14 15">
    <name type="scientific">Pelomonas aquatica</name>
    <dbReference type="NCBI Taxonomy" id="431058"/>
    <lineage>
        <taxon>Bacteria</taxon>
        <taxon>Pseudomonadati</taxon>
        <taxon>Pseudomonadota</taxon>
        <taxon>Betaproteobacteria</taxon>
        <taxon>Burkholderiales</taxon>
        <taxon>Sphaerotilaceae</taxon>
        <taxon>Roseateles</taxon>
    </lineage>
</organism>
<feature type="transmembrane region" description="Helical" evidence="12">
    <location>
        <begin position="87"/>
        <end position="109"/>
    </location>
</feature>
<dbReference type="InterPro" id="IPR006153">
    <property type="entry name" value="Cation/H_exchanger_TM"/>
</dbReference>
<feature type="transmembrane region" description="Helical" evidence="12">
    <location>
        <begin position="272"/>
        <end position="291"/>
    </location>
</feature>
<feature type="transmembrane region" description="Helical" evidence="12">
    <location>
        <begin position="31"/>
        <end position="50"/>
    </location>
</feature>
<dbReference type="GO" id="GO:0008324">
    <property type="term" value="F:monoatomic cation transmembrane transporter activity"/>
    <property type="evidence" value="ECO:0007669"/>
    <property type="project" value="InterPro"/>
</dbReference>
<dbReference type="SUPFAM" id="SSF51735">
    <property type="entry name" value="NAD(P)-binding Rossmann-fold domains"/>
    <property type="match status" value="1"/>
</dbReference>
<dbReference type="NCBIfam" id="TIGR00932">
    <property type="entry name" value="2a37"/>
    <property type="match status" value="1"/>
</dbReference>
<sequence length="615" mass="65430">MSQAHWLQLPLVLLAAAVLAVPLARYLRLGAILGYLVAGLAVGPAVLGLVPESTAIPEVAELGVVLMLFLVGLELEPKRLWAMRRPIFGWGSVQLLGCAAVLTAVGIATGHPWRLSLVVGLGLAMSSTAVALAVMAERNLGRTTAGESILSVALLQDIAAIPVLALVPVLALSGAHDDGDGRTWLAAAKAVGAIVTIIFGGRLLLRPALRWIAHSKTPEIFTAAALLLVLGTAALMQLVGLSMALGAFLAGVLLAESEYRRELETDLEPFKGLLLGLFFIAVGMGLDLKAVAARPGFVAAVLAALLACKIFVLVLMSRAMKIPLVERPAFVILLAQGGEFGFVVFQLAQGEGMIDAAQNSALVAAIALSLALTPLLLTGGDRLMSQKLARLGRQRKREEAPPPPAPILIAGSGRYGQVIGRLLRASGLHATVLDHDAEAIESLRRFGWTVHYGDATRLDLLKSAGAASARILVIAIDDIGQSVELATLAREHFPQLAIVARARNVQHYYQLRELGVSHIERETFESALLSARSVLELTGVEPHAARRQALRFRRHNLELLETMVPLQRDESALIAAAKLGLQQFDQLIAAERAAEEGHRRAQRAGWDRQDGAPAP</sequence>
<dbReference type="Proteomes" id="UP001152766">
    <property type="component" value="Unassembled WGS sequence"/>
</dbReference>
<comment type="subcellular location">
    <subcellularLocation>
        <location evidence="1">Endomembrane system</location>
        <topology evidence="1">Multi-pass membrane protein</topology>
    </subcellularLocation>
</comment>
<feature type="transmembrane region" description="Helical" evidence="12">
    <location>
        <begin position="328"/>
        <end position="348"/>
    </location>
</feature>
<feature type="transmembrane region" description="Helical" evidence="12">
    <location>
        <begin position="241"/>
        <end position="260"/>
    </location>
</feature>
<keyword evidence="3" id="KW-0813">Transport</keyword>
<evidence type="ECO:0000256" key="5">
    <source>
        <dbReference type="ARBA" id="ARBA00022538"/>
    </source>
</evidence>
<evidence type="ECO:0000256" key="8">
    <source>
        <dbReference type="ARBA" id="ARBA00022989"/>
    </source>
</evidence>
<keyword evidence="10 12" id="KW-0472">Membrane</keyword>
<reference evidence="14" key="1">
    <citation type="submission" date="2019-02" db="EMBL/GenBank/DDBJ databases">
        <title>Draft genome of the type strain Pelomonas aquatica CCUG 52575T.</title>
        <authorList>
            <person name="Gomila M."/>
            <person name="Lalucat J."/>
        </authorList>
    </citation>
    <scope>NUCLEOTIDE SEQUENCE</scope>
    <source>
        <strain evidence="14">CCUG 52575</strain>
    </source>
</reference>
<dbReference type="InterPro" id="IPR036291">
    <property type="entry name" value="NAD(P)-bd_dom_sf"/>
</dbReference>
<feature type="transmembrane region" description="Helical" evidence="12">
    <location>
        <begin position="56"/>
        <end position="75"/>
    </location>
</feature>
<comment type="similarity">
    <text evidence="2">Belongs to the monovalent cation:proton antiporter 2 (CPA2) transporter (TC 2.A.37) family.</text>
</comment>
<dbReference type="GO" id="GO:0012505">
    <property type="term" value="C:endomembrane system"/>
    <property type="evidence" value="ECO:0007669"/>
    <property type="project" value="UniProtKB-SubCell"/>
</dbReference>
<evidence type="ECO:0000256" key="7">
    <source>
        <dbReference type="ARBA" id="ARBA00022958"/>
    </source>
</evidence>
<evidence type="ECO:0000256" key="6">
    <source>
        <dbReference type="ARBA" id="ARBA00022692"/>
    </source>
</evidence>
<keyword evidence="4" id="KW-0050">Antiport</keyword>